<reference evidence="1" key="1">
    <citation type="journal article" date="2015" name="Nature">
        <title>Complex archaea that bridge the gap between prokaryotes and eukaryotes.</title>
        <authorList>
            <person name="Spang A."/>
            <person name="Saw J.H."/>
            <person name="Jorgensen S.L."/>
            <person name="Zaremba-Niedzwiedzka K."/>
            <person name="Martijn J."/>
            <person name="Lind A.E."/>
            <person name="van Eijk R."/>
            <person name="Schleper C."/>
            <person name="Guy L."/>
            <person name="Ettema T.J."/>
        </authorList>
    </citation>
    <scope>NUCLEOTIDE SEQUENCE</scope>
</reference>
<protein>
    <submittedName>
        <fullName evidence="1">Uncharacterized protein</fullName>
    </submittedName>
</protein>
<dbReference type="EMBL" id="LAZR01060449">
    <property type="protein sequence ID" value="KKK65643.1"/>
    <property type="molecule type" value="Genomic_DNA"/>
</dbReference>
<name>A0A0F8XA09_9ZZZZ</name>
<organism evidence="1">
    <name type="scientific">marine sediment metagenome</name>
    <dbReference type="NCBI Taxonomy" id="412755"/>
    <lineage>
        <taxon>unclassified sequences</taxon>
        <taxon>metagenomes</taxon>
        <taxon>ecological metagenomes</taxon>
    </lineage>
</organism>
<proteinExistence type="predicted"/>
<dbReference type="AlphaFoldDB" id="A0A0F8XA09"/>
<evidence type="ECO:0000313" key="1">
    <source>
        <dbReference type="EMBL" id="KKK65643.1"/>
    </source>
</evidence>
<accession>A0A0F8XA09</accession>
<sequence length="100" mass="11322">MESLDMPVGQLEGSLPPCLRIAVFGNRRAFWHDLGPHGESDPRFVCNVGRISEWLPVRHHPGVILPTSVLDVEARRETDDDKEAERLWLKAQRVLLGEAE</sequence>
<gene>
    <name evidence="1" type="ORF">LCGC14_2972070</name>
</gene>
<comment type="caution">
    <text evidence="1">The sequence shown here is derived from an EMBL/GenBank/DDBJ whole genome shotgun (WGS) entry which is preliminary data.</text>
</comment>